<keyword evidence="2" id="KW-1185">Reference proteome</keyword>
<dbReference type="EMBL" id="MK977700">
    <property type="protein sequence ID" value="QDF19273.1"/>
    <property type="molecule type" value="Genomic_DNA"/>
</dbReference>
<sequence>MTSQNTIDTIAARYGVGSFIAPGERPEFSVDMKDPRLTQITRTKFINDPGSYRVDLSYCWGVLNDGTKVRVNLADYMQDWTMIPKAKINNALYRACVNAGVNGKRLGIYASVTMAE</sequence>
<proteinExistence type="predicted"/>
<name>A0A4Y6EKL3_9CAUD</name>
<gene>
    <name evidence="1" type="primary">80</name>
    <name evidence="1" type="ORF">SEA_STICKYNOTE_80</name>
</gene>
<accession>A0A4Y6EKL3</accession>
<dbReference type="RefSeq" id="YP_010103276.1">
    <property type="nucleotide sequence ID" value="NC_055807.1"/>
</dbReference>
<dbReference type="GeneID" id="65121138"/>
<protein>
    <submittedName>
        <fullName evidence="1">Uncharacterized protein</fullName>
    </submittedName>
</protein>
<dbReference type="KEGG" id="vg:65121138"/>
<evidence type="ECO:0000313" key="2">
    <source>
        <dbReference type="Proteomes" id="UP000319080"/>
    </source>
</evidence>
<evidence type="ECO:0000313" key="1">
    <source>
        <dbReference type="EMBL" id="QDF19273.1"/>
    </source>
</evidence>
<dbReference type="Proteomes" id="UP000319080">
    <property type="component" value="Segment"/>
</dbReference>
<organism evidence="1 2">
    <name type="scientific">Corynebacterium phage Stickynote</name>
    <dbReference type="NCBI Taxonomy" id="2588503"/>
    <lineage>
        <taxon>Viruses</taxon>
        <taxon>Duplodnaviria</taxon>
        <taxon>Heunggongvirae</taxon>
        <taxon>Uroviricota</taxon>
        <taxon>Caudoviricetes</taxon>
        <taxon>Zierdtviridae</taxon>
        <taxon>Toshachvirinae</taxon>
        <taxon>Ceetrepovirus</taxon>
        <taxon>Ceetrepovirus stickynote</taxon>
    </lineage>
</organism>
<reference evidence="1 2" key="1">
    <citation type="submission" date="2019-05" db="EMBL/GenBank/DDBJ databases">
        <authorList>
            <person name="Dobson M.N."/>
            <person name="Hadley S.J."/>
            <person name="Hampton T.M."/>
            <person name="Hipps D.C."/>
            <person name="Hudgins D.N."/>
            <person name="Hutchinson A."/>
            <person name="Ivey M.A.M.Q."/>
            <person name="Jenkins M.G."/>
            <person name="Jones T.L."/>
            <person name="Keegan O."/>
            <person name="Lawhorn S.C."/>
            <person name="Legette A."/>
            <person name="Lovelady J.P."/>
            <person name="Malone S.M."/>
            <person name="Marincin A.J."/>
            <person name="Mickler T.R."/>
            <person name="Minyard S.D."/>
            <person name="Moore L.R."/>
            <person name="Morgan J.P."/>
            <person name="Nelson J.G."/>
            <person name="Noles-Ross T.A."/>
            <person name="Park L.N."/>
            <person name="Reel B.L."/>
            <person name="Ricourt A."/>
            <person name="Rowan D."/>
            <person name="Samples A.P."/>
            <person name="Satterfield J.T."/>
            <person name="Schultz J.A."/>
            <person name="Skinner T.D."/>
            <person name="Skipworth J.C."/>
            <person name="Smith L.S."/>
            <person name="Snow R."/>
            <person name="Spafford R.D."/>
            <person name="Stevens Z.T."/>
            <person name="Stokes J.A."/>
            <person name="Strickland W.S."/>
            <person name="Sudduth Q."/>
            <person name="Tatum T."/>
            <person name="Taylor A.N."/>
            <person name="Thames E."/>
            <person name="Thompson S.L."/>
            <person name="Thurston S."/>
            <person name="Ware C.A."/>
            <person name="Warren B.E."/>
            <person name="West G.A."/>
            <person name="Williams J.Y."/>
            <person name="Wortman R."/>
            <person name="Monti D.L."/>
            <person name="Garlena R.A."/>
            <person name="Russell D.A."/>
            <person name="Pope W.H."/>
            <person name="Jacobs-Sera D."/>
            <person name="Hatfull G.F."/>
        </authorList>
    </citation>
    <scope>NUCLEOTIDE SEQUENCE [LARGE SCALE GENOMIC DNA]</scope>
</reference>